<evidence type="ECO:0000313" key="16">
    <source>
        <dbReference type="EMBL" id="KJF75391.1"/>
    </source>
</evidence>
<evidence type="ECO:0000256" key="5">
    <source>
        <dbReference type="ARBA" id="ARBA00022090"/>
    </source>
</evidence>
<keyword evidence="12 15" id="KW-0472">Membrane</keyword>
<evidence type="ECO:0000256" key="7">
    <source>
        <dbReference type="ARBA" id="ARBA00022475"/>
    </source>
</evidence>
<feature type="region of interest" description="Disordered" evidence="14">
    <location>
        <begin position="142"/>
        <end position="165"/>
    </location>
</feature>
<evidence type="ECO:0000256" key="2">
    <source>
        <dbReference type="ARBA" id="ARBA00004249"/>
    </source>
</evidence>
<name>A0ABR5DE96_9HYPH</name>
<organism evidence="16 17">
    <name type="scientific">Agrobacterium arsenijevicii</name>
    <dbReference type="NCBI Taxonomy" id="1585697"/>
    <lineage>
        <taxon>Bacteria</taxon>
        <taxon>Pseudomonadati</taxon>
        <taxon>Pseudomonadota</taxon>
        <taxon>Alphaproteobacteria</taxon>
        <taxon>Hyphomicrobiales</taxon>
        <taxon>Rhizobiaceae</taxon>
        <taxon>Rhizobium/Agrobacterium group</taxon>
        <taxon>Agrobacterium</taxon>
    </lineage>
</organism>
<keyword evidence="11 15" id="KW-1133">Transmembrane helix</keyword>
<evidence type="ECO:0000256" key="15">
    <source>
        <dbReference type="SAM" id="Phobius"/>
    </source>
</evidence>
<dbReference type="InterPro" id="IPR014170">
    <property type="entry name" value="TonB_ExbD_1"/>
</dbReference>
<keyword evidence="17" id="KW-1185">Reference proteome</keyword>
<protein>
    <recommendedName>
        <fullName evidence="5">Biopolymer transport protein ExbD</fullName>
    </recommendedName>
</protein>
<evidence type="ECO:0000313" key="17">
    <source>
        <dbReference type="Proteomes" id="UP000032564"/>
    </source>
</evidence>
<dbReference type="PANTHER" id="PTHR30558">
    <property type="entry name" value="EXBD MEMBRANE COMPONENT OF PMF-DRIVEN MACROMOLECULE IMPORT SYSTEM"/>
    <property type="match status" value="1"/>
</dbReference>
<evidence type="ECO:0000256" key="1">
    <source>
        <dbReference type="ARBA" id="ARBA00003540"/>
    </source>
</evidence>
<evidence type="ECO:0000256" key="8">
    <source>
        <dbReference type="ARBA" id="ARBA00022519"/>
    </source>
</evidence>
<gene>
    <name evidence="16" type="ORF">RP75_01685</name>
</gene>
<comment type="function">
    <text evidence="1">Involved in the TonB-dependent energy-dependent transport of various receptor-bound substrates.</text>
</comment>
<evidence type="ECO:0000256" key="14">
    <source>
        <dbReference type="SAM" id="MobiDB-lite"/>
    </source>
</evidence>
<dbReference type="Pfam" id="PF02472">
    <property type="entry name" value="ExbD"/>
    <property type="match status" value="1"/>
</dbReference>
<keyword evidence="6 13" id="KW-0813">Transport</keyword>
<dbReference type="RefSeq" id="WP_045015396.1">
    <property type="nucleotide sequence ID" value="NZ_CP166104.1"/>
</dbReference>
<comment type="similarity">
    <text evidence="3 13">Belongs to the ExbD/TolR family.</text>
</comment>
<evidence type="ECO:0000256" key="11">
    <source>
        <dbReference type="ARBA" id="ARBA00022989"/>
    </source>
</evidence>
<dbReference type="PANTHER" id="PTHR30558:SF9">
    <property type="entry name" value="BIOPOLYMER TRANSPORT PROTEIN EXBD"/>
    <property type="match status" value="1"/>
</dbReference>
<feature type="compositionally biased region" description="Polar residues" evidence="14">
    <location>
        <begin position="142"/>
        <end position="151"/>
    </location>
</feature>
<reference evidence="16 17" key="1">
    <citation type="submission" date="2014-12" db="EMBL/GenBank/DDBJ databases">
        <authorList>
            <person name="Kuzmanovic N."/>
            <person name="Pulawska J."/>
            <person name="Obradovic A."/>
        </authorList>
    </citation>
    <scope>NUCLEOTIDE SEQUENCE [LARGE SCALE GENOMIC DNA]</scope>
    <source>
        <strain evidence="16 17">KFB 330</strain>
    </source>
</reference>
<evidence type="ECO:0000256" key="9">
    <source>
        <dbReference type="ARBA" id="ARBA00022692"/>
    </source>
</evidence>
<dbReference type="Proteomes" id="UP000032564">
    <property type="component" value="Unassembled WGS sequence"/>
</dbReference>
<keyword evidence="10 13" id="KW-0653">Protein transport</keyword>
<accession>A0ABR5DE96</accession>
<comment type="caution">
    <text evidence="16">The sequence shown here is derived from an EMBL/GenBank/DDBJ whole genome shotgun (WGS) entry which is preliminary data.</text>
</comment>
<evidence type="ECO:0000256" key="10">
    <source>
        <dbReference type="ARBA" id="ARBA00022927"/>
    </source>
</evidence>
<evidence type="ECO:0000256" key="6">
    <source>
        <dbReference type="ARBA" id="ARBA00022448"/>
    </source>
</evidence>
<keyword evidence="7" id="KW-1003">Cell membrane</keyword>
<evidence type="ECO:0000256" key="13">
    <source>
        <dbReference type="RuleBase" id="RU003879"/>
    </source>
</evidence>
<comment type="subcellular location">
    <subcellularLocation>
        <location evidence="2">Cell inner membrane</location>
        <topology evidence="2">Single-pass type II membrane protein</topology>
    </subcellularLocation>
    <subcellularLocation>
        <location evidence="13">Cell membrane</location>
        <topology evidence="13">Single-pass type II membrane protein</topology>
    </subcellularLocation>
</comment>
<keyword evidence="8" id="KW-0997">Cell inner membrane</keyword>
<comment type="subunit">
    <text evidence="4">The accessory proteins ExbB and ExbD seem to form a complex with TonB.</text>
</comment>
<keyword evidence="9 13" id="KW-0812">Transmembrane</keyword>
<evidence type="ECO:0000256" key="12">
    <source>
        <dbReference type="ARBA" id="ARBA00023136"/>
    </source>
</evidence>
<evidence type="ECO:0000256" key="3">
    <source>
        <dbReference type="ARBA" id="ARBA00005811"/>
    </source>
</evidence>
<feature type="transmembrane region" description="Helical" evidence="15">
    <location>
        <begin position="21"/>
        <end position="42"/>
    </location>
</feature>
<dbReference type="EMBL" id="JWIT01000001">
    <property type="protein sequence ID" value="KJF75391.1"/>
    <property type="molecule type" value="Genomic_DNA"/>
</dbReference>
<dbReference type="Gene3D" id="3.30.420.270">
    <property type="match status" value="1"/>
</dbReference>
<proteinExistence type="inferred from homology"/>
<dbReference type="InterPro" id="IPR003400">
    <property type="entry name" value="ExbD"/>
</dbReference>
<sequence>MAGGIRENSGDELSENHEINVTPFIDVMLVLLIIFMVAAPLATVDVNVDLPASTAKPAERPEEPLYLTVKDDLSLNLGNDAVAREALAAAIDRQTGGKKDTRIFLRADKAVDYGHFMEIMNLLRDAGYLKIALVGLENAAATTQPAGSSNPPGQPTVPAAQGTAP</sequence>
<evidence type="ECO:0000256" key="4">
    <source>
        <dbReference type="ARBA" id="ARBA00011471"/>
    </source>
</evidence>
<dbReference type="NCBIfam" id="TIGR02803">
    <property type="entry name" value="ExbD_1"/>
    <property type="match status" value="1"/>
</dbReference>